<evidence type="ECO:0000256" key="3">
    <source>
        <dbReference type="ARBA" id="ARBA00022695"/>
    </source>
</evidence>
<dbReference type="NCBIfam" id="TIGR02397">
    <property type="entry name" value="dnaX_nterm"/>
    <property type="match status" value="1"/>
</dbReference>
<dbReference type="Pfam" id="PF12169">
    <property type="entry name" value="DNA_pol3_gamma3"/>
    <property type="match status" value="1"/>
</dbReference>
<dbReference type="InterPro" id="IPR022754">
    <property type="entry name" value="DNA_pol_III_gamma-3"/>
</dbReference>
<dbReference type="SUPFAM" id="SSF48019">
    <property type="entry name" value="post-AAA+ oligomerization domain-like"/>
    <property type="match status" value="1"/>
</dbReference>
<dbReference type="PANTHER" id="PTHR11669">
    <property type="entry name" value="REPLICATION FACTOR C / DNA POLYMERASE III GAMMA-TAU SUBUNIT"/>
    <property type="match status" value="1"/>
</dbReference>
<dbReference type="GO" id="GO:0003677">
    <property type="term" value="F:DNA binding"/>
    <property type="evidence" value="ECO:0007669"/>
    <property type="project" value="InterPro"/>
</dbReference>
<evidence type="ECO:0000256" key="8">
    <source>
        <dbReference type="ARBA" id="ARBA00022840"/>
    </source>
</evidence>
<dbReference type="GO" id="GO:0046872">
    <property type="term" value="F:metal ion binding"/>
    <property type="evidence" value="ECO:0007669"/>
    <property type="project" value="UniProtKB-KW"/>
</dbReference>
<dbReference type="RefSeq" id="WP_016879374.1">
    <property type="nucleotide sequence ID" value="NZ_AJLN01000058.1"/>
</dbReference>
<keyword evidence="9 11" id="KW-0239">DNA-directed DNA polymerase</keyword>
<dbReference type="STRING" id="211165.GCA_000317285_01722"/>
<dbReference type="InterPro" id="IPR012763">
    <property type="entry name" value="DNA_pol_III_sug/sutau_N"/>
</dbReference>
<gene>
    <name evidence="11" type="primary">dnaX</name>
    <name evidence="13" type="ORF">PCC6912_40150</name>
</gene>
<evidence type="ECO:0000256" key="10">
    <source>
        <dbReference type="ARBA" id="ARBA00049244"/>
    </source>
</evidence>
<proteinExistence type="inferred from homology"/>
<evidence type="ECO:0000256" key="11">
    <source>
        <dbReference type="RuleBase" id="RU364063"/>
    </source>
</evidence>
<evidence type="ECO:0000256" key="9">
    <source>
        <dbReference type="ARBA" id="ARBA00022932"/>
    </source>
</evidence>
<keyword evidence="7" id="KW-0862">Zinc</keyword>
<dbReference type="InterPro" id="IPR003593">
    <property type="entry name" value="AAA+_ATPase"/>
</dbReference>
<dbReference type="FunFam" id="3.40.50.300:FF:000014">
    <property type="entry name" value="DNA polymerase III subunit gamma/tau"/>
    <property type="match status" value="1"/>
</dbReference>
<dbReference type="Pfam" id="PF13177">
    <property type="entry name" value="DNA_pol3_delta2"/>
    <property type="match status" value="1"/>
</dbReference>
<comment type="similarity">
    <text evidence="1 11">Belongs to the DnaX/STICHEL family.</text>
</comment>
<evidence type="ECO:0000256" key="4">
    <source>
        <dbReference type="ARBA" id="ARBA00022705"/>
    </source>
</evidence>
<sequence length="446" mass="49004">MSLTQKYRPKTLDDVVGQPKTVISLKTAIAKNKIHNAYLFAGSRGTGKTSVARVLAKSLNCANGQTVTPCGECHSCKAIESGNAIDVFEVDAASNNGVDYARDLIKGASLSSMGGRFKIYIIDECHNLTKQASETLLKTVEEPGSKTVFIFCTTEPQKVLKTIESRCQRFNFFQVSPDDIFHHLDRINTEEYLLVQDDVIRAIAQVSDGIVRDAVTLLDQISLNPDATVDDLYAVIGKPSVDATQDILSSVVRGDTLALFANIKSVAKSGVDPLVCLSEIANFVRNGLVGKKDAKAFQLMTCDTNTFCAATKWASKLDEQTLLDAIVLLRKAEIDFSASKRPMLFLESTLIELMMVFQKPILIPPQQPMPDCLEQTAEEIWGMVKTQDCMSKLAPVVVRYSKLNDKVFAIAIPESFRKHKEVAESRLQEALTTAGINMQCSVLFCS</sequence>
<comment type="caution">
    <text evidence="13">The sequence shown here is derived from an EMBL/GenBank/DDBJ whole genome shotgun (WGS) entry which is preliminary data.</text>
</comment>
<dbReference type="AlphaFoldDB" id="A0A3S1A121"/>
<dbReference type="EC" id="2.7.7.7" evidence="11"/>
<dbReference type="SMART" id="SM00382">
    <property type="entry name" value="AAA"/>
    <property type="match status" value="1"/>
</dbReference>
<keyword evidence="6 11" id="KW-0547">Nucleotide-binding</keyword>
<comment type="function">
    <text evidence="11">DNA polymerase III is a complex, multichain enzyme responsible for most of the replicative synthesis in bacteria. This DNA polymerase also exhibits 3' to 5' exonuclease activity.</text>
</comment>
<comment type="subunit">
    <text evidence="11">DNA polymerase III contains a core (composed of alpha, epsilon and theta chains) that associates with a tau subunit. This core dimerizes to form the POLIII' complex. PolIII' associates with the gamma complex (composed of gamma, delta, delta', psi and chi chains) and with the beta chain to form the complete DNA polymerase III complex.</text>
</comment>
<name>A0A3S1A121_CHLFR</name>
<dbReference type="CDD" id="cd00009">
    <property type="entry name" value="AAA"/>
    <property type="match status" value="1"/>
</dbReference>
<keyword evidence="8 11" id="KW-0067">ATP-binding</keyword>
<dbReference type="InterPro" id="IPR027417">
    <property type="entry name" value="P-loop_NTPase"/>
</dbReference>
<keyword evidence="4 11" id="KW-0235">DNA replication</keyword>
<evidence type="ECO:0000313" key="14">
    <source>
        <dbReference type="Proteomes" id="UP000268857"/>
    </source>
</evidence>
<keyword evidence="5" id="KW-0479">Metal-binding</keyword>
<dbReference type="EMBL" id="RSCJ01000018">
    <property type="protein sequence ID" value="RUR77056.1"/>
    <property type="molecule type" value="Genomic_DNA"/>
</dbReference>
<feature type="domain" description="AAA+ ATPase" evidence="12">
    <location>
        <begin position="34"/>
        <end position="176"/>
    </location>
</feature>
<keyword evidence="2 11" id="KW-0808">Transferase</keyword>
<dbReference type="SUPFAM" id="SSF52540">
    <property type="entry name" value="P-loop containing nucleoside triphosphate hydrolases"/>
    <property type="match status" value="1"/>
</dbReference>
<evidence type="ECO:0000256" key="7">
    <source>
        <dbReference type="ARBA" id="ARBA00022833"/>
    </source>
</evidence>
<evidence type="ECO:0000256" key="6">
    <source>
        <dbReference type="ARBA" id="ARBA00022741"/>
    </source>
</evidence>
<accession>A0A3S1A121</accession>
<dbReference type="Gene3D" id="1.10.8.60">
    <property type="match status" value="1"/>
</dbReference>
<dbReference type="GO" id="GO:0003887">
    <property type="term" value="F:DNA-directed DNA polymerase activity"/>
    <property type="evidence" value="ECO:0007669"/>
    <property type="project" value="UniProtKB-KW"/>
</dbReference>
<keyword evidence="14" id="KW-1185">Reference proteome</keyword>
<dbReference type="OrthoDB" id="9810148at2"/>
<dbReference type="InterPro" id="IPR050238">
    <property type="entry name" value="DNA_Rep/Repair_Clamp_Loader"/>
</dbReference>
<evidence type="ECO:0000313" key="13">
    <source>
        <dbReference type="EMBL" id="RUR77056.1"/>
    </source>
</evidence>
<evidence type="ECO:0000256" key="2">
    <source>
        <dbReference type="ARBA" id="ARBA00022679"/>
    </source>
</evidence>
<evidence type="ECO:0000256" key="1">
    <source>
        <dbReference type="ARBA" id="ARBA00006360"/>
    </source>
</evidence>
<dbReference type="Gene3D" id="3.40.50.300">
    <property type="entry name" value="P-loop containing nucleotide triphosphate hydrolases"/>
    <property type="match status" value="1"/>
</dbReference>
<dbReference type="GO" id="GO:0006261">
    <property type="term" value="P:DNA-templated DNA replication"/>
    <property type="evidence" value="ECO:0007669"/>
    <property type="project" value="TreeGrafter"/>
</dbReference>
<dbReference type="InterPro" id="IPR008921">
    <property type="entry name" value="DNA_pol3_clamp-load_cplx_C"/>
</dbReference>
<keyword evidence="3 11" id="KW-0548">Nucleotidyltransferase</keyword>
<dbReference type="GO" id="GO:0009360">
    <property type="term" value="C:DNA polymerase III complex"/>
    <property type="evidence" value="ECO:0007669"/>
    <property type="project" value="InterPro"/>
</dbReference>
<comment type="catalytic activity">
    <reaction evidence="10 11">
        <text>DNA(n) + a 2'-deoxyribonucleoside 5'-triphosphate = DNA(n+1) + diphosphate</text>
        <dbReference type="Rhea" id="RHEA:22508"/>
        <dbReference type="Rhea" id="RHEA-COMP:17339"/>
        <dbReference type="Rhea" id="RHEA-COMP:17340"/>
        <dbReference type="ChEBI" id="CHEBI:33019"/>
        <dbReference type="ChEBI" id="CHEBI:61560"/>
        <dbReference type="ChEBI" id="CHEBI:173112"/>
        <dbReference type="EC" id="2.7.7.7"/>
    </reaction>
</comment>
<evidence type="ECO:0000259" key="12">
    <source>
        <dbReference type="SMART" id="SM00382"/>
    </source>
</evidence>
<protein>
    <recommendedName>
        <fullName evidence="11">DNA polymerase III subunit gamma/tau</fullName>
        <ecNumber evidence="11">2.7.7.7</ecNumber>
    </recommendedName>
</protein>
<organism evidence="13 14">
    <name type="scientific">Chlorogloeopsis fritschii PCC 6912</name>
    <dbReference type="NCBI Taxonomy" id="211165"/>
    <lineage>
        <taxon>Bacteria</taxon>
        <taxon>Bacillati</taxon>
        <taxon>Cyanobacteriota</taxon>
        <taxon>Cyanophyceae</taxon>
        <taxon>Nostocales</taxon>
        <taxon>Chlorogloeopsidaceae</taxon>
        <taxon>Chlorogloeopsis</taxon>
    </lineage>
</organism>
<reference evidence="13 14" key="1">
    <citation type="journal article" date="2019" name="Genome Biol. Evol.">
        <title>Day and night: Metabolic profiles and evolutionary relationships of six axenic non-marine cyanobacteria.</title>
        <authorList>
            <person name="Will S.E."/>
            <person name="Henke P."/>
            <person name="Boedeker C."/>
            <person name="Huang S."/>
            <person name="Brinkmann H."/>
            <person name="Rohde M."/>
            <person name="Jarek M."/>
            <person name="Friedl T."/>
            <person name="Seufert S."/>
            <person name="Schumacher M."/>
            <person name="Overmann J."/>
            <person name="Neumann-Schaal M."/>
            <person name="Petersen J."/>
        </authorList>
    </citation>
    <scope>NUCLEOTIDE SEQUENCE [LARGE SCALE GENOMIC DNA]</scope>
    <source>
        <strain evidence="13 14">PCC 6912</strain>
    </source>
</reference>
<evidence type="ECO:0000256" key="5">
    <source>
        <dbReference type="ARBA" id="ARBA00022723"/>
    </source>
</evidence>
<dbReference type="Gene3D" id="1.20.272.10">
    <property type="match status" value="1"/>
</dbReference>
<dbReference type="Proteomes" id="UP000268857">
    <property type="component" value="Unassembled WGS sequence"/>
</dbReference>
<dbReference type="GO" id="GO:0005524">
    <property type="term" value="F:ATP binding"/>
    <property type="evidence" value="ECO:0007669"/>
    <property type="project" value="UniProtKB-KW"/>
</dbReference>
<dbReference type="PANTHER" id="PTHR11669:SF0">
    <property type="entry name" value="PROTEIN STICHEL-LIKE 2"/>
    <property type="match status" value="1"/>
</dbReference>